<evidence type="ECO:0000256" key="2">
    <source>
        <dbReference type="ARBA" id="ARBA00007776"/>
    </source>
</evidence>
<dbReference type="GO" id="GO:0005886">
    <property type="term" value="C:plasma membrane"/>
    <property type="evidence" value="ECO:0007669"/>
    <property type="project" value="UniProtKB-SubCell"/>
</dbReference>
<comment type="subcellular location">
    <subcellularLocation>
        <location evidence="1">Cell membrane</location>
        <topology evidence="1">Multi-pass membrane protein</topology>
    </subcellularLocation>
</comment>
<name>A0A9J6P7R5_9PROT</name>
<keyword evidence="7 8" id="KW-0472">Membrane</keyword>
<dbReference type="AlphaFoldDB" id="A0A9J6P7R5"/>
<evidence type="ECO:0000256" key="4">
    <source>
        <dbReference type="ARBA" id="ARBA00022692"/>
    </source>
</evidence>
<evidence type="ECO:0000256" key="3">
    <source>
        <dbReference type="ARBA" id="ARBA00022475"/>
    </source>
</evidence>
<comment type="similarity">
    <text evidence="2">Belongs to the MreD family.</text>
</comment>
<dbReference type="EMBL" id="JAMZFT010000001">
    <property type="protein sequence ID" value="MCP1334996.1"/>
    <property type="molecule type" value="Genomic_DNA"/>
</dbReference>
<evidence type="ECO:0000313" key="9">
    <source>
        <dbReference type="EMBL" id="MCP1334996.1"/>
    </source>
</evidence>
<evidence type="ECO:0000313" key="10">
    <source>
        <dbReference type="Proteomes" id="UP001055804"/>
    </source>
</evidence>
<organism evidence="9 10">
    <name type="scientific">Futiania mangrovi</name>
    <dbReference type="NCBI Taxonomy" id="2959716"/>
    <lineage>
        <taxon>Bacteria</taxon>
        <taxon>Pseudomonadati</taxon>
        <taxon>Pseudomonadota</taxon>
        <taxon>Alphaproteobacteria</taxon>
        <taxon>Futianiales</taxon>
        <taxon>Futianiaceae</taxon>
        <taxon>Futiania</taxon>
    </lineage>
</organism>
<keyword evidence="4 8" id="KW-0812">Transmembrane</keyword>
<protein>
    <submittedName>
        <fullName evidence="9">Rod shape-determining protein MreD</fullName>
    </submittedName>
</protein>
<keyword evidence="5" id="KW-0133">Cell shape</keyword>
<keyword evidence="10" id="KW-1185">Reference proteome</keyword>
<dbReference type="Pfam" id="PF04093">
    <property type="entry name" value="MreD"/>
    <property type="match status" value="1"/>
</dbReference>
<proteinExistence type="inferred from homology"/>
<dbReference type="NCBIfam" id="TIGR03426">
    <property type="entry name" value="shape_MreD"/>
    <property type="match status" value="1"/>
</dbReference>
<sequence length="170" mass="17502">MAALPRSGRAALVSAVPVATCTLVMLFGAALTGTAIAPIVAPPLAVAAIYFWTLNRADLMPVAAAFCVGLVQDFVSGTPLGAWALAATLVCGMTHGQRRALALRPFPIAWLAFAGIAGVAMLVIWGLVSIAAFAPPPVSPVLIQYLLLLGAYPPIALVLGRVQLATLRYA</sequence>
<gene>
    <name evidence="9" type="primary">mreD</name>
    <name evidence="9" type="ORF">NJQ99_01085</name>
</gene>
<evidence type="ECO:0000256" key="8">
    <source>
        <dbReference type="SAM" id="Phobius"/>
    </source>
</evidence>
<accession>A0A9J6P7R5</accession>
<evidence type="ECO:0000256" key="5">
    <source>
        <dbReference type="ARBA" id="ARBA00022960"/>
    </source>
</evidence>
<evidence type="ECO:0000256" key="6">
    <source>
        <dbReference type="ARBA" id="ARBA00022989"/>
    </source>
</evidence>
<keyword evidence="6 8" id="KW-1133">Transmembrane helix</keyword>
<dbReference type="RefSeq" id="WP_269330957.1">
    <property type="nucleotide sequence ID" value="NZ_JAMZFT010000001.1"/>
</dbReference>
<dbReference type="InterPro" id="IPR007227">
    <property type="entry name" value="Cell_shape_determining_MreD"/>
</dbReference>
<feature type="transmembrane region" description="Helical" evidence="8">
    <location>
        <begin position="141"/>
        <end position="160"/>
    </location>
</feature>
<evidence type="ECO:0000256" key="7">
    <source>
        <dbReference type="ARBA" id="ARBA00023136"/>
    </source>
</evidence>
<comment type="caution">
    <text evidence="9">The sequence shown here is derived from an EMBL/GenBank/DDBJ whole genome shotgun (WGS) entry which is preliminary data.</text>
</comment>
<evidence type="ECO:0000256" key="1">
    <source>
        <dbReference type="ARBA" id="ARBA00004651"/>
    </source>
</evidence>
<feature type="transmembrane region" description="Helical" evidence="8">
    <location>
        <begin position="108"/>
        <end position="135"/>
    </location>
</feature>
<dbReference type="GO" id="GO:0008360">
    <property type="term" value="P:regulation of cell shape"/>
    <property type="evidence" value="ECO:0007669"/>
    <property type="project" value="UniProtKB-KW"/>
</dbReference>
<dbReference type="Proteomes" id="UP001055804">
    <property type="component" value="Unassembled WGS sequence"/>
</dbReference>
<keyword evidence="3" id="KW-1003">Cell membrane</keyword>
<reference evidence="9" key="1">
    <citation type="submission" date="2022-06" db="EMBL/GenBank/DDBJ databases">
        <title>Isolation and Genomics of Futiania mangrovii gen. nov., sp. nov., a Rare and Metabolically-versatile member in the Class Alphaproteobacteria.</title>
        <authorList>
            <person name="Liu L."/>
            <person name="Huang W.-C."/>
            <person name="Pan J."/>
            <person name="Li J."/>
            <person name="Huang Y."/>
            <person name="Du H."/>
            <person name="Liu Y."/>
            <person name="Li M."/>
        </authorList>
    </citation>
    <scope>NUCLEOTIDE SEQUENCE</scope>
    <source>
        <strain evidence="9">FT118</strain>
    </source>
</reference>